<dbReference type="Proteomes" id="UP000292136">
    <property type="component" value="Unassembled WGS sequence"/>
</dbReference>
<dbReference type="Gene3D" id="3.40.50.10610">
    <property type="entry name" value="ABC-type transport auxiliary lipoprotein component"/>
    <property type="match status" value="1"/>
</dbReference>
<evidence type="ECO:0000313" key="3">
    <source>
        <dbReference type="Proteomes" id="UP000292136"/>
    </source>
</evidence>
<dbReference type="SUPFAM" id="SSF159594">
    <property type="entry name" value="XCC0632-like"/>
    <property type="match status" value="1"/>
</dbReference>
<keyword evidence="3" id="KW-1185">Reference proteome</keyword>
<proteinExistence type="predicted"/>
<protein>
    <recommendedName>
        <fullName evidence="1">ABC-type transport auxiliary lipoprotein component domain-containing protein</fullName>
    </recommendedName>
</protein>
<dbReference type="InterPro" id="IPR005586">
    <property type="entry name" value="ABC_trans_aux"/>
</dbReference>
<evidence type="ECO:0000259" key="1">
    <source>
        <dbReference type="Pfam" id="PF03886"/>
    </source>
</evidence>
<accession>A0ABY0ISB1</accession>
<gene>
    <name evidence="2" type="ORF">EV678_0473</name>
</gene>
<organism evidence="2 3">
    <name type="scientific">Azospira oryzae</name>
    <dbReference type="NCBI Taxonomy" id="146939"/>
    <lineage>
        <taxon>Bacteria</taxon>
        <taxon>Pseudomonadati</taxon>
        <taxon>Pseudomonadota</taxon>
        <taxon>Betaproteobacteria</taxon>
        <taxon>Rhodocyclales</taxon>
        <taxon>Rhodocyclaceae</taxon>
        <taxon>Azospira</taxon>
    </lineage>
</organism>
<dbReference type="RefSeq" id="WP_130458377.1">
    <property type="nucleotide sequence ID" value="NZ_SHKM01000001.1"/>
</dbReference>
<sequence>MPTMPTRRPIAAPSTLSAFAAARRGALAILGTALLLAACGTTPKASLYTLDDGRPGGQGNGPSVLLLSASLPELLDRPQLVLRGPDQRILLSEQQRWAEPLRSGIARSIAADLGRLLASSRVAALPNGAPHFDADFRLTLHVQRLEAQVGRGVDLDLLWTLQPRQGKELLGRSQVHEPLAAGSETMTGDGGAAALVAAQRRALSQAAAEIAAAIRSQPLPAAAQ</sequence>
<feature type="domain" description="ABC-type transport auxiliary lipoprotein component" evidence="1">
    <location>
        <begin position="55"/>
        <end position="211"/>
    </location>
</feature>
<name>A0ABY0ISB1_9RHOO</name>
<dbReference type="Pfam" id="PF03886">
    <property type="entry name" value="ABC_trans_aux"/>
    <property type="match status" value="1"/>
</dbReference>
<evidence type="ECO:0000313" key="2">
    <source>
        <dbReference type="EMBL" id="RZT89680.1"/>
    </source>
</evidence>
<dbReference type="EMBL" id="SHKM01000001">
    <property type="protein sequence ID" value="RZT89680.1"/>
    <property type="molecule type" value="Genomic_DNA"/>
</dbReference>
<reference evidence="2 3" key="1">
    <citation type="submission" date="2019-02" db="EMBL/GenBank/DDBJ databases">
        <title>Genomic Encyclopedia of Type Strains, Phase IV (KMG-IV): sequencing the most valuable type-strain genomes for metagenomic binning, comparative biology and taxonomic classification.</title>
        <authorList>
            <person name="Goeker M."/>
        </authorList>
    </citation>
    <scope>NUCLEOTIDE SEQUENCE [LARGE SCALE GENOMIC DNA]</scope>
    <source>
        <strain evidence="2 3">DSM 21223</strain>
    </source>
</reference>
<comment type="caution">
    <text evidence="2">The sequence shown here is derived from an EMBL/GenBank/DDBJ whole genome shotgun (WGS) entry which is preliminary data.</text>
</comment>